<dbReference type="NCBIfam" id="NF047352">
    <property type="entry name" value="P_loop_sacsin"/>
    <property type="match status" value="2"/>
</dbReference>
<dbReference type="InterPro" id="IPR007842">
    <property type="entry name" value="HEPN_dom"/>
</dbReference>
<dbReference type="SMART" id="SM00748">
    <property type="entry name" value="HEPN"/>
    <property type="match status" value="1"/>
</dbReference>
<name>A0ABM0RP40_GALVR</name>
<dbReference type="RefSeq" id="XP_008582381.1">
    <property type="nucleotide sequence ID" value="XM_008584159.1"/>
</dbReference>
<organism evidence="4 5">
    <name type="scientific">Galeopterus variegatus</name>
    <name type="common">Malayan flying lemur</name>
    <name type="synonym">Cynocephalus variegatus</name>
    <dbReference type="NCBI Taxonomy" id="482537"/>
    <lineage>
        <taxon>Eukaryota</taxon>
        <taxon>Metazoa</taxon>
        <taxon>Chordata</taxon>
        <taxon>Craniata</taxon>
        <taxon>Vertebrata</taxon>
        <taxon>Euteleostomi</taxon>
        <taxon>Mammalia</taxon>
        <taxon>Eutheria</taxon>
        <taxon>Euarchontoglires</taxon>
        <taxon>Dermoptera</taxon>
        <taxon>Cynocephalidae</taxon>
        <taxon>Galeopterus</taxon>
    </lineage>
</organism>
<evidence type="ECO:0000313" key="4">
    <source>
        <dbReference type="Proteomes" id="UP000694923"/>
    </source>
</evidence>
<dbReference type="Pfam" id="PF05168">
    <property type="entry name" value="HEPN"/>
    <property type="match status" value="1"/>
</dbReference>
<evidence type="ECO:0000313" key="5">
    <source>
        <dbReference type="RefSeq" id="XP_008582381.1"/>
    </source>
</evidence>
<dbReference type="InterPro" id="IPR036869">
    <property type="entry name" value="J_dom_sf"/>
</dbReference>
<dbReference type="SUPFAM" id="SSF55874">
    <property type="entry name" value="ATPase domain of HSP90 chaperone/DNA topoisomerase II/histidine kinase"/>
    <property type="match status" value="2"/>
</dbReference>
<dbReference type="PANTHER" id="PTHR15600:SF42">
    <property type="entry name" value="SACSIN"/>
    <property type="match status" value="1"/>
</dbReference>
<dbReference type="SUPFAM" id="SSF46565">
    <property type="entry name" value="Chaperone J-domain"/>
    <property type="match status" value="1"/>
</dbReference>
<dbReference type="InterPro" id="IPR052972">
    <property type="entry name" value="Sacsin_chaperone_reg"/>
</dbReference>
<dbReference type="SUPFAM" id="SSF81593">
    <property type="entry name" value="Nucleotidyltransferase substrate binding subunit/domain"/>
    <property type="match status" value="1"/>
</dbReference>
<dbReference type="Proteomes" id="UP000694923">
    <property type="component" value="Unplaced"/>
</dbReference>
<reference evidence="5" key="1">
    <citation type="submission" date="2025-08" db="UniProtKB">
        <authorList>
            <consortium name="RefSeq"/>
        </authorList>
    </citation>
    <scope>IDENTIFICATION</scope>
</reference>
<evidence type="ECO:0000259" key="2">
    <source>
        <dbReference type="PROSITE" id="PS50076"/>
    </source>
</evidence>
<dbReference type="PANTHER" id="PTHR15600">
    <property type="entry name" value="SACSIN"/>
    <property type="match status" value="1"/>
</dbReference>
<feature type="compositionally biased region" description="Polar residues" evidence="1">
    <location>
        <begin position="3890"/>
        <end position="3902"/>
    </location>
</feature>
<evidence type="ECO:0000259" key="3">
    <source>
        <dbReference type="PROSITE" id="PS50910"/>
    </source>
</evidence>
<dbReference type="Gene3D" id="1.10.287.110">
    <property type="entry name" value="DnaJ domain"/>
    <property type="match status" value="1"/>
</dbReference>
<feature type="region of interest" description="Disordered" evidence="1">
    <location>
        <begin position="4042"/>
        <end position="4063"/>
    </location>
</feature>
<dbReference type="InterPro" id="IPR001623">
    <property type="entry name" value="DnaJ_domain"/>
</dbReference>
<dbReference type="Pfam" id="PF25794">
    <property type="entry name" value="SACS"/>
    <property type="match status" value="3"/>
</dbReference>
<feature type="domain" description="J" evidence="2">
    <location>
        <begin position="3943"/>
        <end position="4030"/>
    </location>
</feature>
<gene>
    <name evidence="5" type="primary">SACS</name>
</gene>
<proteinExistence type="predicted"/>
<dbReference type="Gene3D" id="1.20.120.330">
    <property type="entry name" value="Nucleotidyltransferases domain 2"/>
    <property type="match status" value="1"/>
</dbReference>
<accession>A0ABM0RP40</accession>
<keyword evidence="4" id="KW-1185">Reference proteome</keyword>
<protein>
    <submittedName>
        <fullName evidence="5">Sacsin</fullName>
    </submittedName>
</protein>
<sequence length="4216" mass="479889">MLDPHQTLFGPHESGQCWNLKDDSKEISELSDQFAPFIGIFGSTKGTFIDGNFPGTFFRFPLRLQPSQLSNNLYNKQKVLELFESFRADADTVLLFLKSVQDVSLHVREADGTEKLVFRVTASENKALKHERPNSIKILGTAISNYCKKIPSNSITCVTYHINIALEDESTKDIQKTSWLVCNSVGGRGISSELDSLADELKFVPIIGIAMPLSSRDDEEKGAVSHFSGKAFCFLPLPPGEESRTGLPVHISGFFGLTDNRRSIKWRELDQWRDPAALWNEFLVVNVVPKAYATLILDSIKRMETEKSSDFPLSVDVIYKLWPDASKVKVHWQLVLEPLFHELFQNAVIYSVSNDWVKLEQAYFSELDESLEYTKTVLNYLQSSGKQIAKVPANLAAAIQLTAASSATPVRKVTPVWVRQVLRKCTHLGSAEEKLHLLEFVLSDQAYSELLGLELLPLQNGHFVPFSSSVSDQDVIYITSEDYPRSLFPGLEGRFILDNLKPHLLAALKEAAQTRGRPCTQLQLLNPERFARLIKEVVNTFWPGRELIVQWYPFDEDRNHPSVSWLKMVWKNLYIHFSEDLTLFDEMPLIPRTTLEEGQTCVELIRLRIPSLVILDDESEVQLPEFLGDIVQKLGGIVLKKLDASIQHPVIKKYIHSPLPSAVLQIMEKMPLQKLCNQIASLLPTHRDALRKFLASLTDTSEREKRIIQELMIFKRINHSSGQGISSYTKLKGCKVLHHTAKLPPDLRLSISIIDSSDEATIRLANMLKIETLKTTSCLKLVLKDIENAFYSPEEVTHLMLWILQNLSSLKNENPNMLDWLMPLKFIQISQEQMVSASELFDPDIEVLKDLFYNEEETCFPPPVFTSPDILHSLRQIGLKNEASLKEKDVVQVTKKIEALQVSSCPNRDVLKKAKTLLLVLNKNHTLLQSSEGKMTLKKIKWVPACKERPPNYPGSLVWKGDLCDLCAPPDMCDVAHAILVGSALPLVESIHVNLEKALGIFTKPSISAVLKHFKIVVDWYTSKTFSDEDYYQFQHILLEIYGFMHDHLNEGKDSFRSLKFPWVWTGKKFCSLAQAVIKPIHDLDLQPYLHNVPKTMAKFHQLFKVCGSIEELTSDHISMVIQKIYLKSDQDLSEQDSKQNLHLMLNIIRWLYSNQIPASPNTPVPIHHSKHPSKLIMKPIHECCYCDIKVDDLNDLLEDSVEPIILVHEDIPMKTAEWLKVPCLSTRLINPENMGFEQSGQREPLTVRIKNILEEYPSVSDIFKELLQNADDANATECSFMIDMRRNMDIRENLLDPGMAACHGPALWSFNNSEFSDSDFVNITRLGESLKRGEVDKVGKFGLGFNSVYHITDIPIIMSREFMIMFDPNINHISKHIKDKSNPGIKINWSKQQKRLRKFPNQFKPFIDIFGCQLPLTVEAPYSYNGTLFRLSFRTQQEAKVSEVSSTCYNTADIYSLVDEFSLCGHRLVIFTQSVNSMYLKYLKIEETNPSLAQDTIIIKKKSCSSKALNASLLSVLKEAAKLMKTCSGSNKKLPSDAPKSSCILQITVEEFHHVFRRIADLQSPLFRGPDDDPAALFEMAKSGQSKKPSDELSQKTVECTTWLICTCMDTGEALKFSLSESGRRLGLVPCGAVGVLLSETQDQKWTVKPHMGEVFCYLPLRIKTGLPVHINGCFAVTSNRKEVWKTDTKGRWNTIFMRHVIVKAYLQALSVLRDLATGGELTDYTYYAVWPDPDLVHDDFSVICQGFYEDIAHGKGKEFTRVFSDGSTWVSMKNVRFLDDSILKRKDVGPAAFKIFLKYLKKTGSKNLCAVELPSSVKLGFEEAGCKEILLENTFSEHQFFSEVFFPNIQEIEAELRDPLMNFVLNEKVDEFSGILRVTPCIPCSLEGHPLVLPSRLIHPEGRVAKLFDTKDGRFPYGSAQDYLNPIILIKLVQLGMAKDDILWDDMLERAESVAEINKSDHVAACLRSSILLSLIDEKLKIRDPRAKDFAAKYQTIPFLPFLTKPAGFSLDWKGNSFKPETMFAATDLYTAEHQDIVCLLQPLLNENSHSFRGCGSVSLAVKEFLGLLKKPTVDLVINQLKEVAKSVDDGITLYQENITNACYKYLHEAMIQNEIVKISIIEKLKLFSFILVENAYVDSEKVAFHLNFEAAPYLYQLPNKYKNNFRELFESVGVRQSFTVEDFALVLESVDQERGAKQITEEKFQLCRRIISEGIWSLIREKKQEFCEKNYGKILLPDTNLMLLPAKSLCYNDCPWIKVKDTTVKYCHADIPREVAVKLGAVPKRHKALERYASNICFTTLGTEFGQKEKLTSRIKSILNAYPSEKEMLKELLQNADDAKATEICFVFDPRQHPVDRIFDDKWAPLQGPALCVYNNQPFTEDDVRGIQNLGKGTKEGNPYKTGQYGIGFNSVYHITDCPSFISGNDILCIFDPHARYAPGATSISPGRMFRDLDADFRTQFSDVLDLYLGTHFKLDNCTMFRFPLRNAEMAKVSEISSVPSSDRMVQNLLDKLHSDGAELLMFLNHMEKISICEIDKATGALNVLYSVKGKITDGDRLKRKQFHASVIDSVTKKRQLKDIPVQQITYTVDTEDSEGNLTTWLICNRSGFSSMDKVSKSVISAHKNQDITLFPRGGVAACITHNYKKPHRAFCFLPLSLETGLPFHVNGHFALDSARRNLWRDDNGVGVRSDWNNSLMTALIAPAYVELLIQLKKRYFPGSDPTLSVLQNTPIHVVKDTLKKFLSFFPVNRLDLQPDLYCLVKALYSCIHEDMKRLLPVVRAPNIDGSDLHSAVIITWINMSTSSKTRPFFDNLLQDELQHLKNTDYNITTRKTVAENVYRLKHLLLEIGFNLVYNCDETANLYHCLVDADIPVSYVTPADVRSFLMTFSSPDTNCHIGKLPCRLQQTNLKLFHSLKLLVDYCFKDTEENEIEIEGLPLLITLDSVLQTFDAKRPKFLTTYHELIPSRKDLFMNTLYLKYSNILLNCKVAKVFDISSFADLLPSVLPREYKTKNCTKWKDNFASESWLKNTWHFISESVSMKEDQEEIKPTFDIVVDILKDWALLPGIKFTVSANQLVVPEGDVLLPLSLMHIAVFPNAQSDKAFHALMKAGCIQLALNKICSKDSTFVPLLSRHTANIESPTSILKAVHYMVQTSTFRTEKLVENDFEALLMYFNCNLSHLMSQDDVKILKSLPCYKSISGRYMSIAKFGTCYVLTKNIPSAEVEKWTQSSSSAFLEEKVHLKDLYEVLGCVPVDDLEVYLKHLLPKIENLSFDAKLEHLIYLKNRLSSIEELSEIKEQLFEKLESLLIIHDANSRLKQAKHFYDRTVRVFEVMLPEKLFIPKDFFKKLEQLIKPKNHIAFMTSWVEFLRNIGLKYILSQQQLLQFAKEISVRANTENWSKETLQNTVDILLHHIFQERMDLLSGNFLKELSLVPFLCPERAPAEFIRFHPQYQEVNGTLPLIKFNGAQVNPKFKQCDVLQLLWTSCPILPEKATPLSIKEQEGSDLGPQEQLEQVLNMLNVNLDPPLDKVINNFRDLALYLPSQDGRLVKSSILVFDDAPHYKSRIQGNIGVQMLVDLSQCYLGKDHGFHTKLIMLFPQKLRPRLLSSILEEQLDEETPKVCQFGALCSLQGRLQLLLSSEQFITGLIRIMKHENDNAFLANEEKAVRLCKALREGLKVSCFEKLQTTLRVKGFNPIPHSRSETFAFLKRFGNAVILLYIQHSDSKDINFLLALAMTLKSATDNLISDTSYLIAMLGCNDIYRISEKLDSLGVKYDSSEPSKLELPMPGTPIPSEIHYTLLMDPMNVFYPGEYVGYLVDAEGGDIYGSYQPTYTYAIIVQEVEREDADNSSFLGKIYQIDIGYSEYKIVSSLDLYKFSRPDESSQSRDSAPSTPTSPTEFLAPGLRSIPPLFSGRDSHKTSSLKHHSPKKLKVNSLPEILKEVTSVVEQAWKLPESERKKIIRRLYLKWHPDKNPENHDIANEVFKHLQNEINRLEKQAFLDQNADRASRRTFSTSTSRFQSDKYSFQRFYTSWNQEATSHKSERQQQNKEKCPPSAGQAYSQRFFVPPTFKSVGNPVEARRWLRQARANFSAARNDLHKNANEWVCFKCYLSTKLALIAADYAVRGKSDKDVKPTALAQKIEEYSQQLEGLTNDVHTLEAYGVDSLKTRYPDLLPFPQIPNDRFTSEVALRVMECTACIIIKLENFIQQKV</sequence>
<dbReference type="InterPro" id="IPR036890">
    <property type="entry name" value="HATPase_C_sf"/>
</dbReference>
<dbReference type="GeneID" id="103599957"/>
<evidence type="ECO:0000256" key="1">
    <source>
        <dbReference type="SAM" id="MobiDB-lite"/>
    </source>
</evidence>
<feature type="region of interest" description="Disordered" evidence="1">
    <location>
        <begin position="3884"/>
        <end position="3909"/>
    </location>
</feature>
<dbReference type="PROSITE" id="PS50910">
    <property type="entry name" value="HEPN"/>
    <property type="match status" value="1"/>
</dbReference>
<feature type="domain" description="HEPN" evidence="3">
    <location>
        <begin position="4088"/>
        <end position="4204"/>
    </location>
</feature>
<dbReference type="InterPro" id="IPR058210">
    <property type="entry name" value="SACS/Nov_dom"/>
</dbReference>
<dbReference type="PROSITE" id="PS50076">
    <property type="entry name" value="DNAJ_2"/>
    <property type="match status" value="1"/>
</dbReference>
<feature type="compositionally biased region" description="Basic and acidic residues" evidence="1">
    <location>
        <begin position="4043"/>
        <end position="4057"/>
    </location>
</feature>